<reference evidence="1 2" key="1">
    <citation type="submission" date="2020-09" db="EMBL/GenBank/DDBJ databases">
        <title>De no assembly of potato wild relative species, Solanum commersonii.</title>
        <authorList>
            <person name="Cho K."/>
        </authorList>
    </citation>
    <scope>NUCLEOTIDE SEQUENCE [LARGE SCALE GENOMIC DNA]</scope>
    <source>
        <strain evidence="1">LZ3.2</strain>
        <tissue evidence="1">Leaf</tissue>
    </source>
</reference>
<dbReference type="AlphaFoldDB" id="A0A9J5W7J4"/>
<name>A0A9J5W7J4_SOLCO</name>
<protein>
    <submittedName>
        <fullName evidence="1">Uncharacterized protein</fullName>
    </submittedName>
</protein>
<proteinExistence type="predicted"/>
<sequence>MISLYLADVTIIVVSNLKQALVTLGSFKISTISMSSVLINPQFQKSTDLAKNKGFMVTPSTKVFLYKFKETIVDILNKDKPWYLSCKNYSKKVKVIEHIVSCNNCNNENVEYEMRYCFRLEVCSGEQSARFILFEAAKYILGSIVQHYIESTSIKI</sequence>
<dbReference type="InterPro" id="IPR012340">
    <property type="entry name" value="NA-bd_OB-fold"/>
</dbReference>
<dbReference type="SUPFAM" id="SSF50249">
    <property type="entry name" value="Nucleic acid-binding proteins"/>
    <property type="match status" value="1"/>
</dbReference>
<dbReference type="OrthoDB" id="1931061at2759"/>
<accession>A0A9J5W7J4</accession>
<evidence type="ECO:0000313" key="1">
    <source>
        <dbReference type="EMBL" id="KAG5571465.1"/>
    </source>
</evidence>
<dbReference type="EMBL" id="JACXVP010000012">
    <property type="protein sequence ID" value="KAG5571465.1"/>
    <property type="molecule type" value="Genomic_DNA"/>
</dbReference>
<comment type="caution">
    <text evidence="1">The sequence shown here is derived from an EMBL/GenBank/DDBJ whole genome shotgun (WGS) entry which is preliminary data.</text>
</comment>
<organism evidence="1 2">
    <name type="scientific">Solanum commersonii</name>
    <name type="common">Commerson's wild potato</name>
    <name type="synonym">Commerson's nightshade</name>
    <dbReference type="NCBI Taxonomy" id="4109"/>
    <lineage>
        <taxon>Eukaryota</taxon>
        <taxon>Viridiplantae</taxon>
        <taxon>Streptophyta</taxon>
        <taxon>Embryophyta</taxon>
        <taxon>Tracheophyta</taxon>
        <taxon>Spermatophyta</taxon>
        <taxon>Magnoliopsida</taxon>
        <taxon>eudicotyledons</taxon>
        <taxon>Gunneridae</taxon>
        <taxon>Pentapetalae</taxon>
        <taxon>asterids</taxon>
        <taxon>lamiids</taxon>
        <taxon>Solanales</taxon>
        <taxon>Solanaceae</taxon>
        <taxon>Solanoideae</taxon>
        <taxon>Solaneae</taxon>
        <taxon>Solanum</taxon>
    </lineage>
</organism>
<dbReference type="Gene3D" id="2.40.50.140">
    <property type="entry name" value="Nucleic acid-binding proteins"/>
    <property type="match status" value="1"/>
</dbReference>
<dbReference type="Proteomes" id="UP000824120">
    <property type="component" value="Chromosome 12"/>
</dbReference>
<gene>
    <name evidence="1" type="ORF">H5410_061231</name>
</gene>
<evidence type="ECO:0000313" key="2">
    <source>
        <dbReference type="Proteomes" id="UP000824120"/>
    </source>
</evidence>
<keyword evidence="2" id="KW-1185">Reference proteome</keyword>